<dbReference type="OrthoDB" id="10064757at2759"/>
<evidence type="ECO:0000313" key="2">
    <source>
        <dbReference type="RefSeq" id="XP_026285083.1"/>
    </source>
</evidence>
<dbReference type="RefSeq" id="XP_026285083.1">
    <property type="nucleotide sequence ID" value="XM_026429298.2"/>
</dbReference>
<evidence type="ECO:0000313" key="1">
    <source>
        <dbReference type="Proteomes" id="UP000504606"/>
    </source>
</evidence>
<accession>A0A6J1SVZ6</accession>
<protein>
    <submittedName>
        <fullName evidence="2">Uncharacterized protein LOC113211054</fullName>
    </submittedName>
</protein>
<dbReference type="KEGG" id="foc:113211054"/>
<gene>
    <name evidence="2" type="primary">LOC113211054</name>
</gene>
<organism evidence="1 2">
    <name type="scientific">Frankliniella occidentalis</name>
    <name type="common">Western flower thrips</name>
    <name type="synonym">Euthrips occidentalis</name>
    <dbReference type="NCBI Taxonomy" id="133901"/>
    <lineage>
        <taxon>Eukaryota</taxon>
        <taxon>Metazoa</taxon>
        <taxon>Ecdysozoa</taxon>
        <taxon>Arthropoda</taxon>
        <taxon>Hexapoda</taxon>
        <taxon>Insecta</taxon>
        <taxon>Pterygota</taxon>
        <taxon>Neoptera</taxon>
        <taxon>Paraneoptera</taxon>
        <taxon>Thysanoptera</taxon>
        <taxon>Terebrantia</taxon>
        <taxon>Thripoidea</taxon>
        <taxon>Thripidae</taxon>
        <taxon>Frankliniella</taxon>
    </lineage>
</organism>
<dbReference type="Proteomes" id="UP000504606">
    <property type="component" value="Unplaced"/>
</dbReference>
<sequence length="678" mass="78772">MLPFMASLRVLSKGLVKEYHRPCFLNRLCFRSPKSFSSFKVACHVDRRYTKRFLSINFPRLCLSNRNDFYDNLMDSPASQGNGFWLQRRSTHAVLENDSCFQSTIFSAKVLEDCVDNQCRWSISTPTKQDIFQASVKDLSSFICHQAPTMGREDFRKCCTYIAEHLPTFTDDDILQITMSMYTLRFQGGNTSTIWEVIDKELLARYYQFSNNPSKDDFFTRVTDVIFWLNFLDKSFFVEKYLSKSITSQSLRYPHGIQIMFYASCTSRQWRSKMDVRHLTYFLDEIKGKCQLNTFLVAIECFSLIHFVRRMVSAPKTIHVPRELQHFLIATALQNNNDDVLKSVTQFFYSCAVRRIPKNFHALLDKISGSGPLTNFIVVYYILHIMSNCRIKHDKFIANLDSFDDIDQADPKVISSMFLNLYGDLGPKDVAHLAKRVAHFFENGDICSTSEGLLLKIFVTLMDSGINLFHLWELTMQGDVIVPNYHNKLNSYHGGMNGLHLVADDCIEVNCPQYRGSRLSDALRMQLYLENNNSSNNIDKNHLFYTIFQHLQDMSMGLVLMTHVLPGFSCPGVADLILCLDRNRVFKKPTHVSNISPWRVKKLPKPRLDCTYFVVWASPSHWPPYYVKLKDRTLKKLGYVSLMIQPETWSLPNECIDHELHSFFYKYSKTKRESDLYV</sequence>
<dbReference type="AlphaFoldDB" id="A0A6J1SVZ6"/>
<proteinExistence type="predicted"/>
<name>A0A6J1SVZ6_FRAOC</name>
<reference evidence="2" key="1">
    <citation type="submission" date="2025-08" db="UniProtKB">
        <authorList>
            <consortium name="RefSeq"/>
        </authorList>
    </citation>
    <scope>IDENTIFICATION</scope>
    <source>
        <tissue evidence="2">Whole organism</tissue>
    </source>
</reference>
<keyword evidence="1" id="KW-1185">Reference proteome</keyword>
<dbReference type="GeneID" id="113211054"/>